<feature type="domain" description="SIS" evidence="1">
    <location>
        <begin position="66"/>
        <end position="210"/>
    </location>
</feature>
<dbReference type="Proteomes" id="UP000594262">
    <property type="component" value="Unplaced"/>
</dbReference>
<evidence type="ECO:0000259" key="1">
    <source>
        <dbReference type="PROSITE" id="PS51464"/>
    </source>
</evidence>
<evidence type="ECO:0000313" key="3">
    <source>
        <dbReference type="Proteomes" id="UP000594262"/>
    </source>
</evidence>
<proteinExistence type="predicted"/>
<dbReference type="InterPro" id="IPR001347">
    <property type="entry name" value="SIS_dom"/>
</dbReference>
<protein>
    <recommendedName>
        <fullName evidence="1">SIS domain-containing protein</fullName>
    </recommendedName>
</protein>
<dbReference type="InterPro" id="IPR046348">
    <property type="entry name" value="SIS_dom_sf"/>
</dbReference>
<dbReference type="PROSITE" id="PS51464">
    <property type="entry name" value="SIS"/>
    <property type="match status" value="1"/>
</dbReference>
<dbReference type="Pfam" id="PF01380">
    <property type="entry name" value="SIS"/>
    <property type="match status" value="1"/>
</dbReference>
<evidence type="ECO:0000313" key="2">
    <source>
        <dbReference type="EnsemblMetazoa" id="CLYHEMP004877.1"/>
    </source>
</evidence>
<dbReference type="GeneID" id="136798884"/>
<dbReference type="RefSeq" id="XP_066911645.1">
    <property type="nucleotide sequence ID" value="XM_067055544.1"/>
</dbReference>
<dbReference type="SUPFAM" id="SSF53697">
    <property type="entry name" value="SIS domain"/>
    <property type="match status" value="1"/>
</dbReference>
<dbReference type="AlphaFoldDB" id="A0A7M5V9J8"/>
<dbReference type="OrthoDB" id="5971303at2759"/>
<dbReference type="InterPro" id="IPR050986">
    <property type="entry name" value="GutQ/KpsF_isomerases"/>
</dbReference>
<dbReference type="PANTHER" id="PTHR42745:SF1">
    <property type="entry name" value="ARABINOSE 5-PHOSPHATE ISOMERASE KDSD"/>
    <property type="match status" value="1"/>
</dbReference>
<sequence>MPNIPDQLPSCNGHYSHHMTKHVTSRITSSSTANQNMEEFMISIRKDAEAATALAERLKPDLVKGFVDIIEKCNGCLITSGIGKSGIVAERMSRSLSSTGTPAHYVHGAEWTHGDLGKARRGDVCVFFSHSGNTRECIFAASHLRLRGVHILSVIGHDDCKLAESSDAFISYELENDLEEPIGGVPTTSVVLQEMIINAVVCELITRKRFSKIEFARNHPGGSLGVKLCQPSIDMNDENQ</sequence>
<dbReference type="GO" id="GO:0097367">
    <property type="term" value="F:carbohydrate derivative binding"/>
    <property type="evidence" value="ECO:0007669"/>
    <property type="project" value="InterPro"/>
</dbReference>
<name>A0A7M5V9J8_9CNID</name>
<dbReference type="PANTHER" id="PTHR42745">
    <property type="match status" value="1"/>
</dbReference>
<accession>A0A7M5V9J8</accession>
<organism evidence="2 3">
    <name type="scientific">Clytia hemisphaerica</name>
    <dbReference type="NCBI Taxonomy" id="252671"/>
    <lineage>
        <taxon>Eukaryota</taxon>
        <taxon>Metazoa</taxon>
        <taxon>Cnidaria</taxon>
        <taxon>Hydrozoa</taxon>
        <taxon>Hydroidolina</taxon>
        <taxon>Leptothecata</taxon>
        <taxon>Obeliida</taxon>
        <taxon>Clytiidae</taxon>
        <taxon>Clytia</taxon>
    </lineage>
</organism>
<reference evidence="2" key="1">
    <citation type="submission" date="2021-01" db="UniProtKB">
        <authorList>
            <consortium name="EnsemblMetazoa"/>
        </authorList>
    </citation>
    <scope>IDENTIFICATION</scope>
</reference>
<dbReference type="Gene3D" id="3.40.50.10490">
    <property type="entry name" value="Glucose-6-phosphate isomerase like protein, domain 1"/>
    <property type="match status" value="1"/>
</dbReference>
<keyword evidence="3" id="KW-1185">Reference proteome</keyword>
<dbReference type="GO" id="GO:1901135">
    <property type="term" value="P:carbohydrate derivative metabolic process"/>
    <property type="evidence" value="ECO:0007669"/>
    <property type="project" value="InterPro"/>
</dbReference>
<dbReference type="EnsemblMetazoa" id="CLYHEMT004877.1">
    <property type="protein sequence ID" value="CLYHEMP004877.1"/>
    <property type="gene ID" value="CLYHEMG004877"/>
</dbReference>